<evidence type="ECO:0000259" key="1">
    <source>
        <dbReference type="Pfam" id="PF14200"/>
    </source>
</evidence>
<comment type="caution">
    <text evidence="2">The sequence shown here is derived from an EMBL/GenBank/DDBJ whole genome shotgun (WGS) entry which is preliminary data.</text>
</comment>
<sequence>MNFLIRCSHSSLFLVPKSTENENGNEIVQDFSANEGNNIFMLKSVKENVFQIVHCASELVLGPKEGSLENSTHIELQEPTNDDFQKWNIVHFQNNQYVIKNYANPKKGLDLYGGRKQPKTQCILYDLHYGSNQLFRFELPIVVQATADEEENFSIKNEDFYIFNTKSNKVLENVSGKLKQFSLKETDSQLWNLVKVKDCYAFQSKSTENFISFQQKKHVTCCVKATEIEKAEKFVISKLSMDFFTIKSRESTKIFDICGGSVNDNADVIMFPPHYSSNQLFYFRTKKQLEKSKELEDEKNEKK</sequence>
<evidence type="ECO:0000313" key="2">
    <source>
        <dbReference type="EMBL" id="KAJ3442562.1"/>
    </source>
</evidence>
<reference evidence="2" key="1">
    <citation type="submission" date="2022-08" db="EMBL/GenBank/DDBJ databases">
        <title>Novel sulphate-reducing endosymbionts in the free-living metamonad Anaeramoeba.</title>
        <authorList>
            <person name="Jerlstrom-Hultqvist J."/>
            <person name="Cepicka I."/>
            <person name="Gallot-Lavallee L."/>
            <person name="Salas-Leiva D."/>
            <person name="Curtis B.A."/>
            <person name="Zahonova K."/>
            <person name="Pipaliya S."/>
            <person name="Dacks J."/>
            <person name="Roger A.J."/>
        </authorList>
    </citation>
    <scope>NUCLEOTIDE SEQUENCE</scope>
    <source>
        <strain evidence="2">Busselton2</strain>
    </source>
</reference>
<dbReference type="AlphaFoldDB" id="A0AAV7ZPY6"/>
<evidence type="ECO:0000313" key="3">
    <source>
        <dbReference type="Proteomes" id="UP001146793"/>
    </source>
</evidence>
<proteinExistence type="predicted"/>
<name>A0AAV7ZPY6_9EUKA</name>
<organism evidence="2 3">
    <name type="scientific">Anaeramoeba flamelloides</name>
    <dbReference type="NCBI Taxonomy" id="1746091"/>
    <lineage>
        <taxon>Eukaryota</taxon>
        <taxon>Metamonada</taxon>
        <taxon>Anaeramoebidae</taxon>
        <taxon>Anaeramoeba</taxon>
    </lineage>
</organism>
<feature type="domain" description="Ricin B lectin" evidence="1">
    <location>
        <begin position="43"/>
        <end position="125"/>
    </location>
</feature>
<accession>A0AAV7ZPY6</accession>
<dbReference type="EMBL" id="JANTQA010000026">
    <property type="protein sequence ID" value="KAJ3442562.1"/>
    <property type="molecule type" value="Genomic_DNA"/>
</dbReference>
<dbReference type="Proteomes" id="UP001146793">
    <property type="component" value="Unassembled WGS sequence"/>
</dbReference>
<dbReference type="InterPro" id="IPR035992">
    <property type="entry name" value="Ricin_B-like_lectins"/>
</dbReference>
<dbReference type="SUPFAM" id="SSF50370">
    <property type="entry name" value="Ricin B-like lectins"/>
    <property type="match status" value="2"/>
</dbReference>
<dbReference type="Gene3D" id="2.80.10.50">
    <property type="match status" value="2"/>
</dbReference>
<dbReference type="CDD" id="cd00161">
    <property type="entry name" value="beta-trefoil_Ricin-like"/>
    <property type="match status" value="2"/>
</dbReference>
<dbReference type="Pfam" id="PF14200">
    <property type="entry name" value="RicinB_lectin_2"/>
    <property type="match status" value="1"/>
</dbReference>
<protein>
    <recommendedName>
        <fullName evidence="1">Ricin B lectin domain-containing protein</fullName>
    </recommendedName>
</protein>
<dbReference type="InterPro" id="IPR000772">
    <property type="entry name" value="Ricin_B_lectin"/>
</dbReference>
<gene>
    <name evidence="2" type="ORF">M0812_12299</name>
</gene>